<comment type="caution">
    <text evidence="2">The sequence shown here is derived from an EMBL/GenBank/DDBJ whole genome shotgun (WGS) entry which is preliminary data.</text>
</comment>
<dbReference type="PANTHER" id="PTHR37298">
    <property type="entry name" value="UPF0111 PROTEIN YKAA"/>
    <property type="match status" value="1"/>
</dbReference>
<proteinExistence type="inferred from homology"/>
<dbReference type="InterPro" id="IPR018445">
    <property type="entry name" value="Put_Phosphate_transp_reg"/>
</dbReference>
<keyword evidence="3" id="KW-1185">Reference proteome</keyword>
<dbReference type="Pfam" id="PF01865">
    <property type="entry name" value="PhoU_div"/>
    <property type="match status" value="1"/>
</dbReference>
<dbReference type="AlphaFoldDB" id="A0A5S4FZ41"/>
<gene>
    <name evidence="2" type="ORF">ETD85_54780</name>
</gene>
<name>A0A5S4FZ41_9ACTN</name>
<evidence type="ECO:0000313" key="3">
    <source>
        <dbReference type="Proteomes" id="UP000306628"/>
    </source>
</evidence>
<dbReference type="OrthoDB" id="3256141at2"/>
<organism evidence="2 3">
    <name type="scientific">Nonomuraea zeae</name>
    <dbReference type="NCBI Taxonomy" id="1642303"/>
    <lineage>
        <taxon>Bacteria</taxon>
        <taxon>Bacillati</taxon>
        <taxon>Actinomycetota</taxon>
        <taxon>Actinomycetes</taxon>
        <taxon>Streptosporangiales</taxon>
        <taxon>Streptosporangiaceae</taxon>
        <taxon>Nonomuraea</taxon>
    </lineage>
</organism>
<dbReference type="InterPro" id="IPR038078">
    <property type="entry name" value="PhoU-like_sf"/>
</dbReference>
<evidence type="ECO:0000313" key="2">
    <source>
        <dbReference type="EMBL" id="TMR16972.1"/>
    </source>
</evidence>
<evidence type="ECO:0000256" key="1">
    <source>
        <dbReference type="ARBA" id="ARBA00008591"/>
    </source>
</evidence>
<sequence length="241" mass="26100">MAAHIAVVHGAGLPVRARAAAAVSPAARPARRLARAWDELRGRSGRRVIDLIRGQVAVARAGAVLTCSAASGALARSAARTRMTEVEHEGDAARAELVRALRRTLATPLDREDLFRLSRSIDDVLDQLRDFVREADLFGPADLAFAVEPLRAVIDGLDELEEALLKILGDPGSVTVAVLATRKSRSRVHQLYQARLAELFAGPLEMDTLRERELLSRLDAVGRRLGESADALADAMLKRSH</sequence>
<reference evidence="2 3" key="1">
    <citation type="submission" date="2019-05" db="EMBL/GenBank/DDBJ databases">
        <title>Draft genome sequence of Nonomuraea zeae DSM 100528.</title>
        <authorList>
            <person name="Saricaoglu S."/>
            <person name="Isik K."/>
        </authorList>
    </citation>
    <scope>NUCLEOTIDE SEQUENCE [LARGE SCALE GENOMIC DNA]</scope>
    <source>
        <strain evidence="2 3">DSM 100528</strain>
    </source>
</reference>
<accession>A0A5S4FZ41</accession>
<protein>
    <submittedName>
        <fullName evidence="2">DUF47 family protein</fullName>
    </submittedName>
</protein>
<dbReference type="EMBL" id="VCKX01000365">
    <property type="protein sequence ID" value="TMR16972.1"/>
    <property type="molecule type" value="Genomic_DNA"/>
</dbReference>
<dbReference type="Gene3D" id="1.20.58.220">
    <property type="entry name" value="Phosphate transport system protein phou homolog 2, domain 2"/>
    <property type="match status" value="1"/>
</dbReference>
<dbReference type="Proteomes" id="UP000306628">
    <property type="component" value="Unassembled WGS sequence"/>
</dbReference>
<dbReference type="InterPro" id="IPR052912">
    <property type="entry name" value="UPF0111_domain"/>
</dbReference>
<dbReference type="PANTHER" id="PTHR37298:SF1">
    <property type="entry name" value="UPF0111 PROTEIN YKAA"/>
    <property type="match status" value="1"/>
</dbReference>
<comment type="similarity">
    <text evidence="1">Belongs to the UPF0111 family.</text>
</comment>